<dbReference type="Proteomes" id="UP001292094">
    <property type="component" value="Unassembled WGS sequence"/>
</dbReference>
<proteinExistence type="predicted"/>
<comment type="caution">
    <text evidence="3">The sequence shown here is derived from an EMBL/GenBank/DDBJ whole genome shotgun (WGS) entry which is preliminary data.</text>
</comment>
<evidence type="ECO:0000313" key="4">
    <source>
        <dbReference type="Proteomes" id="UP001292094"/>
    </source>
</evidence>
<dbReference type="Gene3D" id="1.20.1280.50">
    <property type="match status" value="1"/>
</dbReference>
<dbReference type="InterPro" id="IPR001810">
    <property type="entry name" value="F-box_dom"/>
</dbReference>
<feature type="compositionally biased region" description="Acidic residues" evidence="1">
    <location>
        <begin position="347"/>
        <end position="367"/>
    </location>
</feature>
<gene>
    <name evidence="3" type="ORF">Pmani_000789</name>
</gene>
<name>A0AAE1QLC1_9EUCA</name>
<dbReference type="SUPFAM" id="SSF81383">
    <property type="entry name" value="F-box domain"/>
    <property type="match status" value="1"/>
</dbReference>
<dbReference type="GO" id="GO:0019005">
    <property type="term" value="C:SCF ubiquitin ligase complex"/>
    <property type="evidence" value="ECO:0007669"/>
    <property type="project" value="TreeGrafter"/>
</dbReference>
<dbReference type="GO" id="GO:0031146">
    <property type="term" value="P:SCF-dependent proteasomal ubiquitin-dependent protein catabolic process"/>
    <property type="evidence" value="ECO:0007669"/>
    <property type="project" value="TreeGrafter"/>
</dbReference>
<evidence type="ECO:0000256" key="1">
    <source>
        <dbReference type="SAM" id="MobiDB-lite"/>
    </source>
</evidence>
<dbReference type="SMART" id="SM00256">
    <property type="entry name" value="FBOX"/>
    <property type="match status" value="1"/>
</dbReference>
<feature type="compositionally biased region" description="Acidic residues" evidence="1">
    <location>
        <begin position="426"/>
        <end position="439"/>
    </location>
</feature>
<feature type="region of interest" description="Disordered" evidence="1">
    <location>
        <begin position="321"/>
        <end position="452"/>
    </location>
</feature>
<accession>A0AAE1QLC1</accession>
<dbReference type="PROSITE" id="PS50181">
    <property type="entry name" value="FBOX"/>
    <property type="match status" value="1"/>
</dbReference>
<dbReference type="SUPFAM" id="SSF52047">
    <property type="entry name" value="RNI-like"/>
    <property type="match status" value="2"/>
</dbReference>
<feature type="compositionally biased region" description="Basic and acidic residues" evidence="1">
    <location>
        <begin position="324"/>
        <end position="346"/>
    </location>
</feature>
<keyword evidence="4" id="KW-1185">Reference proteome</keyword>
<protein>
    <recommendedName>
        <fullName evidence="2">F-box domain-containing protein</fullName>
    </recommendedName>
</protein>
<dbReference type="Pfam" id="PF12937">
    <property type="entry name" value="F-box-like"/>
    <property type="match status" value="1"/>
</dbReference>
<feature type="compositionally biased region" description="Basic and acidic residues" evidence="1">
    <location>
        <begin position="379"/>
        <end position="397"/>
    </location>
</feature>
<dbReference type="AlphaFoldDB" id="A0AAE1QLC1"/>
<dbReference type="EMBL" id="JAWZYT010000055">
    <property type="protein sequence ID" value="KAK4328815.1"/>
    <property type="molecule type" value="Genomic_DNA"/>
</dbReference>
<dbReference type="InterPro" id="IPR036047">
    <property type="entry name" value="F-box-like_dom_sf"/>
</dbReference>
<dbReference type="Gene3D" id="3.80.10.10">
    <property type="entry name" value="Ribonuclease Inhibitor"/>
    <property type="match status" value="2"/>
</dbReference>
<evidence type="ECO:0000313" key="3">
    <source>
        <dbReference type="EMBL" id="KAK4328815.1"/>
    </source>
</evidence>
<reference evidence="3" key="1">
    <citation type="submission" date="2023-11" db="EMBL/GenBank/DDBJ databases">
        <title>Genome assemblies of two species of porcelain crab, Petrolisthes cinctipes and Petrolisthes manimaculis (Anomura: Porcellanidae).</title>
        <authorList>
            <person name="Angst P."/>
        </authorList>
    </citation>
    <scope>NUCLEOTIDE SEQUENCE</scope>
    <source>
        <strain evidence="3">PB745_02</strain>
        <tissue evidence="3">Gill</tissue>
    </source>
</reference>
<dbReference type="PANTHER" id="PTHR13318">
    <property type="entry name" value="PARTNER OF PAIRED, ISOFORM B-RELATED"/>
    <property type="match status" value="1"/>
</dbReference>
<sequence length="548" mass="61807">MSRFVPASITELSDDVLLLIFSNLKSWDLLNLSQTCERFSKVASDKSLWINVDFSDGVLSLQQLKRCLIFLRCTTRQLVLRGHKRKYAKTPKWKTPLISDHLLKLIGEKCPHLEELTISEAYVDASKLKVADFSPVQSLLKFSLVDCEFVNLPSPIKEGSYFKKTHKILPNLKCLEICKCGWVEDYDVMVLSKVDTLKKLVLRNLPKVGSAIAYIALSFRFGFQNLEELDMRGTSLQDNEVLSVVQNNKLRALYLGPLGPVKRPTEDPLGGRNLIMPDPRWQEERQQVVVINVGPNGPQWRQVNDEELDGMGLEWVRNAPVAKQQREEQEDEDRHYFIDKDGRPIQEDDEVDNSSEGGELSDGESDSEQQVRGVKRQHPSSDVEPSSKKLKINEQESKVSVQNNPGRASIDDLVNNVRKQQQLGSQEDEDEGEADEEEFGPYCKDPEDIGGDESLQCQAYQPPDEFLSDTMVRAFGPKTKDLHTLVVSGCAISDLGLQQIIRLIPSLRLLDVTNTKVTNGAVQEARVARPDCVILGGGTRITRHQKNR</sequence>
<organism evidence="3 4">
    <name type="scientific">Petrolisthes manimaculis</name>
    <dbReference type="NCBI Taxonomy" id="1843537"/>
    <lineage>
        <taxon>Eukaryota</taxon>
        <taxon>Metazoa</taxon>
        <taxon>Ecdysozoa</taxon>
        <taxon>Arthropoda</taxon>
        <taxon>Crustacea</taxon>
        <taxon>Multicrustacea</taxon>
        <taxon>Malacostraca</taxon>
        <taxon>Eumalacostraca</taxon>
        <taxon>Eucarida</taxon>
        <taxon>Decapoda</taxon>
        <taxon>Pleocyemata</taxon>
        <taxon>Anomura</taxon>
        <taxon>Galatheoidea</taxon>
        <taxon>Porcellanidae</taxon>
        <taxon>Petrolisthes</taxon>
    </lineage>
</organism>
<evidence type="ECO:0000259" key="2">
    <source>
        <dbReference type="PROSITE" id="PS50181"/>
    </source>
</evidence>
<dbReference type="InterPro" id="IPR032675">
    <property type="entry name" value="LRR_dom_sf"/>
</dbReference>
<feature type="domain" description="F-box" evidence="2">
    <location>
        <begin position="6"/>
        <end position="52"/>
    </location>
</feature>